<evidence type="ECO:0000256" key="8">
    <source>
        <dbReference type="ARBA" id="ARBA00022679"/>
    </source>
</evidence>
<comment type="catalytic activity">
    <reaction evidence="3">
        <text>1D-myo-inositol 1,3,4-trisphosphate + ATP = 1D-myo-inositol 1,3,4,5-tetrakisphosphate + ADP + H(+)</text>
        <dbReference type="Rhea" id="RHEA:13253"/>
        <dbReference type="ChEBI" id="CHEBI:15378"/>
        <dbReference type="ChEBI" id="CHEBI:30616"/>
        <dbReference type="ChEBI" id="CHEBI:57895"/>
        <dbReference type="ChEBI" id="CHEBI:58414"/>
        <dbReference type="ChEBI" id="CHEBI:456216"/>
        <dbReference type="EC" id="2.7.1.159"/>
    </reaction>
</comment>
<organism evidence="19 20">
    <name type="scientific">Triticum turgidum subsp. durum</name>
    <name type="common">Durum wheat</name>
    <name type="synonym">Triticum durum</name>
    <dbReference type="NCBI Taxonomy" id="4567"/>
    <lineage>
        <taxon>Eukaryota</taxon>
        <taxon>Viridiplantae</taxon>
        <taxon>Streptophyta</taxon>
        <taxon>Embryophyta</taxon>
        <taxon>Tracheophyta</taxon>
        <taxon>Spermatophyta</taxon>
        <taxon>Magnoliopsida</taxon>
        <taxon>Liliopsida</taxon>
        <taxon>Poales</taxon>
        <taxon>Poaceae</taxon>
        <taxon>BOP clade</taxon>
        <taxon>Pooideae</taxon>
        <taxon>Triticodae</taxon>
        <taxon>Triticeae</taxon>
        <taxon>Triticinae</taxon>
        <taxon>Triticum</taxon>
    </lineage>
</organism>
<evidence type="ECO:0000313" key="19">
    <source>
        <dbReference type="EMBL" id="VAI19931.1"/>
    </source>
</evidence>
<dbReference type="GO" id="GO:0052725">
    <property type="term" value="F:inositol-1,3,4-trisphosphate 6-kinase activity"/>
    <property type="evidence" value="ECO:0007669"/>
    <property type="project" value="InterPro"/>
</dbReference>
<reference evidence="19 20" key="1">
    <citation type="submission" date="2017-09" db="EMBL/GenBank/DDBJ databases">
        <authorList>
            <consortium name="International Durum Wheat Genome Sequencing Consortium (IDWGSC)"/>
            <person name="Milanesi L."/>
        </authorList>
    </citation>
    <scope>NUCLEOTIDE SEQUENCE [LARGE SCALE GENOMIC DNA]</scope>
    <source>
        <strain evidence="20">cv. Svevo</strain>
    </source>
</reference>
<evidence type="ECO:0000256" key="16">
    <source>
        <dbReference type="ARBA" id="ARBA00077644"/>
    </source>
</evidence>
<evidence type="ECO:0000256" key="15">
    <source>
        <dbReference type="ARBA" id="ARBA00073898"/>
    </source>
</evidence>
<keyword evidence="8" id="KW-0808">Transferase</keyword>
<evidence type="ECO:0000256" key="11">
    <source>
        <dbReference type="ARBA" id="ARBA00022777"/>
    </source>
</evidence>
<dbReference type="Gene3D" id="3.30.470.20">
    <property type="entry name" value="ATP-grasp fold, B domain"/>
    <property type="match status" value="1"/>
</dbReference>
<evidence type="ECO:0000256" key="13">
    <source>
        <dbReference type="ARBA" id="ARBA00022842"/>
    </source>
</evidence>
<dbReference type="AlphaFoldDB" id="A0A9R0TWS8"/>
<evidence type="ECO:0000256" key="14">
    <source>
        <dbReference type="ARBA" id="ARBA00057506"/>
    </source>
</evidence>
<comment type="cofactor">
    <cofactor evidence="4">
        <name>Mg(2+)</name>
        <dbReference type="ChEBI" id="CHEBI:18420"/>
    </cofactor>
</comment>
<dbReference type="InterPro" id="IPR040464">
    <property type="entry name" value="InsP(3)kin_ATP-grasp"/>
</dbReference>
<evidence type="ECO:0000256" key="5">
    <source>
        <dbReference type="ARBA" id="ARBA00009601"/>
    </source>
</evidence>
<feature type="compositionally biased region" description="Polar residues" evidence="17">
    <location>
        <begin position="679"/>
        <end position="688"/>
    </location>
</feature>
<dbReference type="PANTHER" id="PTHR14217:SF1">
    <property type="entry name" value="INOSITOL-TETRAKISPHOSPHATE 1-KINASE"/>
    <property type="match status" value="1"/>
</dbReference>
<protein>
    <recommendedName>
        <fullName evidence="15">Inositol-tetrakisphosphate 1-kinase 6</fullName>
        <ecNumber evidence="7">2.7.1.159</ecNumber>
    </recommendedName>
    <alternativeName>
        <fullName evidence="16">Inositol 1,3,4-trisphosphate 5/6-kinase 6</fullName>
    </alternativeName>
</protein>
<dbReference type="EC" id="2.7.1.159" evidence="7"/>
<evidence type="ECO:0000256" key="3">
    <source>
        <dbReference type="ARBA" id="ARBA00000680"/>
    </source>
</evidence>
<dbReference type="GO" id="GO:0032957">
    <property type="term" value="P:inositol trisphosphate metabolic process"/>
    <property type="evidence" value="ECO:0007669"/>
    <property type="project" value="InterPro"/>
</dbReference>
<comment type="catalytic activity">
    <reaction evidence="2">
        <text>1D-myo-inositol 1,3,4-trisphosphate + ATP = 1D-myo-inositol 1,3,4,6-tetrakisphosphate + ADP + H(+)</text>
        <dbReference type="Rhea" id="RHEA:20940"/>
        <dbReference type="ChEBI" id="CHEBI:15378"/>
        <dbReference type="ChEBI" id="CHEBI:30616"/>
        <dbReference type="ChEBI" id="CHEBI:57660"/>
        <dbReference type="ChEBI" id="CHEBI:58414"/>
        <dbReference type="ChEBI" id="CHEBI:456216"/>
        <dbReference type="EC" id="2.7.1.159"/>
    </reaction>
</comment>
<evidence type="ECO:0000256" key="6">
    <source>
        <dbReference type="ARBA" id="ARBA00011245"/>
    </source>
</evidence>
<name>A0A9R0TWS8_TRITD</name>
<keyword evidence="13" id="KW-0460">Magnesium</keyword>
<dbReference type="GO" id="GO:0000287">
    <property type="term" value="F:magnesium ion binding"/>
    <property type="evidence" value="ECO:0007669"/>
    <property type="project" value="InterPro"/>
</dbReference>
<evidence type="ECO:0000259" key="18">
    <source>
        <dbReference type="Pfam" id="PF05770"/>
    </source>
</evidence>
<dbReference type="InterPro" id="IPR008656">
    <property type="entry name" value="Inositol_tetrakis-P_1-kinase"/>
</dbReference>
<evidence type="ECO:0000256" key="4">
    <source>
        <dbReference type="ARBA" id="ARBA00001946"/>
    </source>
</evidence>
<evidence type="ECO:0000256" key="2">
    <source>
        <dbReference type="ARBA" id="ARBA00000399"/>
    </source>
</evidence>
<evidence type="ECO:0000256" key="7">
    <source>
        <dbReference type="ARBA" id="ARBA00012017"/>
    </source>
</evidence>
<sequence>MAMERPVRLVLDASLLLDPVGAGAQEAASVPTLRPGAEALLRRLRHSNLGVAICHTEEMPTTVMNQYIQLDLFPDAPVALITLDVCQSFLLLNPAVRVDEDLFSELESHNWKVIAVDSECGTKDSGVVNIGKLQELLITLATLIKKRGAFPIYPSENGLIFVPLSFELPLASQLLEVDIILHKMTDEIITIDPNCSISFPRGISFSAGMSEVIRFMEEYPDFCIIDPFKNISPLLDRLQIQEILVRLQELGSEGRPKLRAPHSLKVIKFNGSELQKQLAEANLSFPLIVKPQVACGVADAHNMALVFQIEEFSNLSVPLPAILQEYIDHGSKIYKFYVIGDKVFHAVKTSMPNANLLKSSSGDEPLTFNSLKTLPVATKEQLLLNRVHDNKSLNIGVVEEAAKLLKESLGLTIFGFDVVVQEGSGDHVIVDLNYLPSFKEVPDSEAMPAFWDAIRQSYESKKGKIAWSSRETFRIAGTVLAFCYSGKLPSLMEHMKRFSGMARGTPASAPARKDEDESLLLFGELYRHDQEKEVNLLDPMYSVEFEAIQGDRRMFKLASGKRDYLLTDGEKNDYDWLKTPPATPLFASLEMEADSAQMVFQRELPILQPVKTSRFSGKLDALSSTSTKSESPTTSSSSKSATPTARPSSSSEKNLSTRGPSPAFCKQESPSYKIDKRSSYTPLGNRLQNAVAAPTTDTKAAKKTSSDKKTVAPGSTKAAKNVADKPAMKNVDAGNGGGTRRVSVGAKDLKVDVGNGGATRRVSVGAKDLKVDAGNGGAARRVPRQPAAATGIGKDPSLLPAAARGRSRGGHEPATGNGVDATDGAVVKGRRRAGGEKEQQRQQKVGSHGKKLVG</sequence>
<dbReference type="PANTHER" id="PTHR14217">
    <property type="entry name" value="INOSITOL-TETRAKISPHOSPHATE 1-KINASE"/>
    <property type="match status" value="1"/>
</dbReference>
<evidence type="ECO:0000256" key="10">
    <source>
        <dbReference type="ARBA" id="ARBA00022741"/>
    </source>
</evidence>
<evidence type="ECO:0000256" key="9">
    <source>
        <dbReference type="ARBA" id="ARBA00022723"/>
    </source>
</evidence>
<accession>A0A9R0TWS8</accession>
<feature type="compositionally biased region" description="Low complexity" evidence="17">
    <location>
        <begin position="778"/>
        <end position="789"/>
    </location>
</feature>
<feature type="region of interest" description="Disordered" evidence="17">
    <location>
        <begin position="617"/>
        <end position="721"/>
    </location>
</feature>
<dbReference type="GO" id="GO:0047325">
    <property type="term" value="F:inositol-3,4,5,6-tetrakisphosphate 1-kinase activity"/>
    <property type="evidence" value="ECO:0007669"/>
    <property type="project" value="UniProtKB-EC"/>
</dbReference>
<keyword evidence="12" id="KW-0067">ATP-binding</keyword>
<evidence type="ECO:0000313" key="20">
    <source>
        <dbReference type="Proteomes" id="UP000324705"/>
    </source>
</evidence>
<dbReference type="SUPFAM" id="SSF56059">
    <property type="entry name" value="Glutathione synthetase ATP-binding domain-like"/>
    <property type="match status" value="1"/>
</dbReference>
<dbReference type="EMBL" id="LT934119">
    <property type="protein sequence ID" value="VAI19931.1"/>
    <property type="molecule type" value="Genomic_DNA"/>
</dbReference>
<comment type="function">
    <text evidence="14">Kinase that can phosphorylate various inositol polyphosphate such as Ins(3,4,5,6)P4 or Ins(1,3,4)P3 and participates in phytic acid biosynthesis in developing seeds. Phytic acid is the primary storage form of phosphorus in cereal grains and other plant seeds.</text>
</comment>
<evidence type="ECO:0000256" key="1">
    <source>
        <dbReference type="ARBA" id="ARBA00000084"/>
    </source>
</evidence>
<feature type="compositionally biased region" description="Low complexity" evidence="17">
    <location>
        <begin position="623"/>
        <end position="652"/>
    </location>
</feature>
<keyword evidence="11" id="KW-0418">Kinase</keyword>
<dbReference type="GO" id="GO:0005524">
    <property type="term" value="F:ATP binding"/>
    <property type="evidence" value="ECO:0007669"/>
    <property type="project" value="UniProtKB-KW"/>
</dbReference>
<evidence type="ECO:0000256" key="12">
    <source>
        <dbReference type="ARBA" id="ARBA00022840"/>
    </source>
</evidence>
<keyword evidence="9" id="KW-0479">Metal-binding</keyword>
<dbReference type="FunFam" id="3.30.470.20:FF:000047">
    <property type="entry name" value="Inositol-tetrakisphosphate 1-kinase 4"/>
    <property type="match status" value="1"/>
</dbReference>
<comment type="catalytic activity">
    <reaction evidence="1">
        <text>1D-myo-inositol 3,4,5,6-tetrakisphosphate + ATP = 1D-myo-inositol 1,3,4,5,6-pentakisphosphate + ADP + H(+)</text>
        <dbReference type="Rhea" id="RHEA:12452"/>
        <dbReference type="ChEBI" id="CHEBI:15378"/>
        <dbReference type="ChEBI" id="CHEBI:30616"/>
        <dbReference type="ChEBI" id="CHEBI:57539"/>
        <dbReference type="ChEBI" id="CHEBI:57733"/>
        <dbReference type="ChEBI" id="CHEBI:456216"/>
        <dbReference type="EC" id="2.7.1.134"/>
    </reaction>
</comment>
<dbReference type="Pfam" id="PF05770">
    <property type="entry name" value="Ins134_P3_kin"/>
    <property type="match status" value="1"/>
</dbReference>
<evidence type="ECO:0000256" key="17">
    <source>
        <dbReference type="SAM" id="MobiDB-lite"/>
    </source>
</evidence>
<keyword evidence="10" id="KW-0547">Nucleotide-binding</keyword>
<keyword evidence="20" id="KW-1185">Reference proteome</keyword>
<feature type="region of interest" description="Disordered" evidence="17">
    <location>
        <begin position="771"/>
        <end position="854"/>
    </location>
</feature>
<dbReference type="GO" id="GO:0005737">
    <property type="term" value="C:cytoplasm"/>
    <property type="evidence" value="ECO:0007669"/>
    <property type="project" value="TreeGrafter"/>
</dbReference>
<gene>
    <name evidence="19" type="ORF">TRITD_5Av1G175540</name>
</gene>
<dbReference type="Proteomes" id="UP000324705">
    <property type="component" value="Chromosome 5A"/>
</dbReference>
<feature type="domain" description="Inositol 1,3,4-trisphosphate 5/6-kinase ATP-grasp" evidence="18">
    <location>
        <begin position="259"/>
        <end position="445"/>
    </location>
</feature>
<dbReference type="GO" id="GO:0052726">
    <property type="term" value="F:inositol-1,3,4-trisphosphate 5-kinase activity"/>
    <property type="evidence" value="ECO:0007669"/>
    <property type="project" value="InterPro"/>
</dbReference>
<dbReference type="Gramene" id="TRITD5Av1G175540.2">
    <property type="protein sequence ID" value="TRITD5Av1G175540.2"/>
    <property type="gene ID" value="TRITD5Av1G175540"/>
</dbReference>
<comment type="subunit">
    <text evidence="6">Monomer.</text>
</comment>
<comment type="similarity">
    <text evidence="5">Belongs to the ITPK1 family.</text>
</comment>
<proteinExistence type="inferred from homology"/>